<comment type="similarity">
    <text evidence="2">Belongs to the membrane fusion protein (MFP) (TC 8.A.1) family.</text>
</comment>
<dbReference type="GO" id="GO:0022857">
    <property type="term" value="F:transmembrane transporter activity"/>
    <property type="evidence" value="ECO:0007669"/>
    <property type="project" value="InterPro"/>
</dbReference>
<dbReference type="Gene3D" id="2.40.30.170">
    <property type="match status" value="1"/>
</dbReference>
<evidence type="ECO:0000259" key="8">
    <source>
        <dbReference type="Pfam" id="PF25917"/>
    </source>
</evidence>
<dbReference type="PANTHER" id="PTHR30158">
    <property type="entry name" value="ACRA/E-RELATED COMPONENT OF DRUG EFFLUX TRANSPORTER"/>
    <property type="match status" value="1"/>
</dbReference>
<evidence type="ECO:0000259" key="9">
    <source>
        <dbReference type="Pfam" id="PF25944"/>
    </source>
</evidence>
<feature type="region of interest" description="Disordered" evidence="5">
    <location>
        <begin position="373"/>
        <end position="394"/>
    </location>
</feature>
<feature type="domain" description="Multidrug resistance protein MdtA-like barrel-sandwich hybrid" evidence="8">
    <location>
        <begin position="64"/>
        <end position="206"/>
    </location>
</feature>
<feature type="chain" id="PRO_5030753522" evidence="6">
    <location>
        <begin position="27"/>
        <end position="394"/>
    </location>
</feature>
<evidence type="ECO:0000256" key="5">
    <source>
        <dbReference type="SAM" id="MobiDB-lite"/>
    </source>
</evidence>
<dbReference type="InterPro" id="IPR058625">
    <property type="entry name" value="MdtA-like_BSH"/>
</dbReference>
<evidence type="ECO:0000256" key="4">
    <source>
        <dbReference type="SAM" id="Coils"/>
    </source>
</evidence>
<dbReference type="FunFam" id="2.40.420.20:FF:000001">
    <property type="entry name" value="Efflux RND transporter periplasmic adaptor subunit"/>
    <property type="match status" value="1"/>
</dbReference>
<evidence type="ECO:0000259" key="10">
    <source>
        <dbReference type="Pfam" id="PF25967"/>
    </source>
</evidence>
<dbReference type="Proteomes" id="UP000566995">
    <property type="component" value="Unassembled WGS sequence"/>
</dbReference>
<gene>
    <name evidence="11" type="ORF">HNP46_004098</name>
</gene>
<reference evidence="11 12" key="1">
    <citation type="submission" date="2020-08" db="EMBL/GenBank/DDBJ databases">
        <title>Functional genomics of gut bacteria from endangered species of beetles.</title>
        <authorList>
            <person name="Carlos-Shanley C."/>
        </authorList>
    </citation>
    <scope>NUCLEOTIDE SEQUENCE [LARGE SCALE GENOMIC DNA]</scope>
    <source>
        <strain evidence="11 12">S00179</strain>
    </source>
</reference>
<evidence type="ECO:0000256" key="1">
    <source>
        <dbReference type="ARBA" id="ARBA00004519"/>
    </source>
</evidence>
<sequence>MPFARRLPVVLVVVGLPVLFAAAVRAEDKPAAAAPPPPAVTIEVAKSAPVPMTLEYSARTAGYREVEVRAQVSGILQRRTYEEGRPVKQGQVLFRIDPRPYQAALGQAQGSLAQAQARYRQTDRDLRRIRELQKKGYASESELDRYISNFEQAKADVEAARANVQAKQIDLNYTTVTAPISGMASKEVRSEGSLVAASDPNSSLLTKLTQLDPVYVNFAYPDTEAARLRDGVQSGKLVLPENGKLAAELRFGDGSKYAIDGVVDFTDSFVNTGTGTVNARAVVPNPQNQLIPGQFVRVLIKGITRKAAVTVPERALAQGPRGTFVYVVDKDGFARVRQVTTGQTVDGRWIIDSGVDDGDKVIVDGVLKVRPDQPVKAAEAAPQAPAGQPAQTQS</sequence>
<dbReference type="InterPro" id="IPR058624">
    <property type="entry name" value="MdtA-like_HH"/>
</dbReference>
<evidence type="ECO:0000256" key="3">
    <source>
        <dbReference type="ARBA" id="ARBA00023054"/>
    </source>
</evidence>
<dbReference type="InterPro" id="IPR058627">
    <property type="entry name" value="MdtA-like_C"/>
</dbReference>
<keyword evidence="3 4" id="KW-0175">Coiled coil</keyword>
<dbReference type="Pfam" id="PF25876">
    <property type="entry name" value="HH_MFP_RND"/>
    <property type="match status" value="1"/>
</dbReference>
<dbReference type="GO" id="GO:0046677">
    <property type="term" value="P:response to antibiotic"/>
    <property type="evidence" value="ECO:0007669"/>
    <property type="project" value="TreeGrafter"/>
</dbReference>
<dbReference type="AlphaFoldDB" id="A0A7W7KN94"/>
<dbReference type="InterPro" id="IPR058626">
    <property type="entry name" value="MdtA-like_b-barrel"/>
</dbReference>
<feature type="domain" description="Multidrug resistance protein MdtA-like C-terminal permuted SH3" evidence="10">
    <location>
        <begin position="308"/>
        <end position="366"/>
    </location>
</feature>
<comment type="subcellular location">
    <subcellularLocation>
        <location evidence="1">Cell inner membrane</location>
        <topology evidence="1">Lipid-anchor</topology>
    </subcellularLocation>
</comment>
<evidence type="ECO:0000256" key="6">
    <source>
        <dbReference type="SAM" id="SignalP"/>
    </source>
</evidence>
<organism evidence="11 12">
    <name type="scientific">Pseudomonas nitroreducens</name>
    <dbReference type="NCBI Taxonomy" id="46680"/>
    <lineage>
        <taxon>Bacteria</taxon>
        <taxon>Pseudomonadati</taxon>
        <taxon>Pseudomonadota</taxon>
        <taxon>Gammaproteobacteria</taxon>
        <taxon>Pseudomonadales</taxon>
        <taxon>Pseudomonadaceae</taxon>
        <taxon>Pseudomonas</taxon>
    </lineage>
</organism>
<dbReference type="Pfam" id="PF25967">
    <property type="entry name" value="RND-MFP_C"/>
    <property type="match status" value="1"/>
</dbReference>
<dbReference type="Pfam" id="PF25917">
    <property type="entry name" value="BSH_RND"/>
    <property type="match status" value="1"/>
</dbReference>
<comment type="caution">
    <text evidence="11">The sequence shown here is derived from an EMBL/GenBank/DDBJ whole genome shotgun (WGS) entry which is preliminary data.</text>
</comment>
<proteinExistence type="inferred from homology"/>
<dbReference type="InterPro" id="IPR006143">
    <property type="entry name" value="RND_pump_MFP"/>
</dbReference>
<evidence type="ECO:0000259" key="7">
    <source>
        <dbReference type="Pfam" id="PF25876"/>
    </source>
</evidence>
<accession>A0A7W7KN94</accession>
<feature type="compositionally biased region" description="Low complexity" evidence="5">
    <location>
        <begin position="374"/>
        <end position="394"/>
    </location>
</feature>
<evidence type="ECO:0000313" key="12">
    <source>
        <dbReference type="Proteomes" id="UP000566995"/>
    </source>
</evidence>
<dbReference type="EMBL" id="JACHLI010000017">
    <property type="protein sequence ID" value="MBB4865218.1"/>
    <property type="molecule type" value="Genomic_DNA"/>
</dbReference>
<dbReference type="GO" id="GO:0005886">
    <property type="term" value="C:plasma membrane"/>
    <property type="evidence" value="ECO:0007669"/>
    <property type="project" value="UniProtKB-SubCell"/>
</dbReference>
<dbReference type="Gene3D" id="2.40.420.20">
    <property type="match status" value="1"/>
</dbReference>
<feature type="domain" description="Multidrug resistance protein MdtA-like alpha-helical hairpin" evidence="7">
    <location>
        <begin position="105"/>
        <end position="174"/>
    </location>
</feature>
<feature type="coiled-coil region" evidence="4">
    <location>
        <begin position="112"/>
        <end position="170"/>
    </location>
</feature>
<name>A0A7W7KN94_PSENT</name>
<dbReference type="Pfam" id="PF25944">
    <property type="entry name" value="Beta-barrel_RND"/>
    <property type="match status" value="1"/>
</dbReference>
<feature type="domain" description="Multidrug resistance protein MdtA-like beta-barrel" evidence="9">
    <location>
        <begin position="213"/>
        <end position="301"/>
    </location>
</feature>
<dbReference type="Gene3D" id="2.40.50.100">
    <property type="match status" value="1"/>
</dbReference>
<dbReference type="Gene3D" id="1.10.287.470">
    <property type="entry name" value="Helix hairpin bin"/>
    <property type="match status" value="1"/>
</dbReference>
<dbReference type="SUPFAM" id="SSF111369">
    <property type="entry name" value="HlyD-like secretion proteins"/>
    <property type="match status" value="1"/>
</dbReference>
<feature type="signal peptide" evidence="6">
    <location>
        <begin position="1"/>
        <end position="26"/>
    </location>
</feature>
<evidence type="ECO:0000256" key="2">
    <source>
        <dbReference type="ARBA" id="ARBA00009477"/>
    </source>
</evidence>
<protein>
    <submittedName>
        <fullName evidence="11">Membrane fusion protein (Multidrug efflux system)</fullName>
    </submittedName>
</protein>
<evidence type="ECO:0000313" key="11">
    <source>
        <dbReference type="EMBL" id="MBB4865218.1"/>
    </source>
</evidence>
<dbReference type="NCBIfam" id="TIGR01730">
    <property type="entry name" value="RND_mfp"/>
    <property type="match status" value="1"/>
</dbReference>
<dbReference type="RefSeq" id="WP_184592458.1">
    <property type="nucleotide sequence ID" value="NZ_JACHLI010000017.1"/>
</dbReference>
<keyword evidence="6" id="KW-0732">Signal</keyword>